<accession>A0AAP9HED5</accession>
<keyword evidence="3" id="KW-0804">Transcription</keyword>
<protein>
    <submittedName>
        <fullName evidence="5">MarR family transcriptional regulator</fullName>
    </submittedName>
</protein>
<gene>
    <name evidence="5" type="ORF">FOC49_05035</name>
</gene>
<dbReference type="InterPro" id="IPR036388">
    <property type="entry name" value="WH-like_DNA-bd_sf"/>
</dbReference>
<evidence type="ECO:0000313" key="6">
    <source>
        <dbReference type="Proteomes" id="UP000425411"/>
    </source>
</evidence>
<dbReference type="SUPFAM" id="SSF46785">
    <property type="entry name" value="Winged helix' DNA-binding domain"/>
    <property type="match status" value="1"/>
</dbReference>
<sequence>MKNQELFGACPFFTTQKLLTGKWTILILHILDNGEKRFNELQRELGNITQATLTKQLKQLEQDGLINRKVYAQIPPKVEYSLTDIGKKFKGVLNELENWGADYINYLKENEKHPVHNIV</sequence>
<proteinExistence type="predicted"/>
<dbReference type="InterPro" id="IPR002577">
    <property type="entry name" value="HTH_HxlR"/>
</dbReference>
<dbReference type="Pfam" id="PF01638">
    <property type="entry name" value="HxlR"/>
    <property type="match status" value="1"/>
</dbReference>
<evidence type="ECO:0000256" key="1">
    <source>
        <dbReference type="ARBA" id="ARBA00023015"/>
    </source>
</evidence>
<dbReference type="EMBL" id="CP046314">
    <property type="protein sequence ID" value="QGS09279.1"/>
    <property type="molecule type" value="Genomic_DNA"/>
</dbReference>
<dbReference type="InterPro" id="IPR011991">
    <property type="entry name" value="ArsR-like_HTH"/>
</dbReference>
<dbReference type="RefSeq" id="WP_004631669.1">
    <property type="nucleotide sequence ID" value="NZ_CP046314.1"/>
</dbReference>
<reference evidence="5 6" key="1">
    <citation type="submission" date="2019-11" db="EMBL/GenBank/DDBJ databases">
        <title>FDA dAtabase for Regulatory Grade micrObial Sequences (FDA-ARGOS): Supporting development and validation of Infectious Disease Dx tests.</title>
        <authorList>
            <person name="Turner S."/>
            <person name="Byrd R."/>
            <person name="Tallon L."/>
            <person name="Sadzewicz L."/>
            <person name="Vavikolanu K."/>
            <person name="Mehta A."/>
            <person name="Aluvathingal J."/>
            <person name="Nadendla S."/>
            <person name="Myers T."/>
            <person name="Yan Y."/>
            <person name="Sichtig H."/>
        </authorList>
    </citation>
    <scope>NUCLEOTIDE SEQUENCE [LARGE SCALE GENOMIC DNA]</scope>
    <source>
        <strain evidence="5 6">FDAARGOS_741</strain>
    </source>
</reference>
<dbReference type="PANTHER" id="PTHR33204">
    <property type="entry name" value="TRANSCRIPTIONAL REGULATOR, MARR FAMILY"/>
    <property type="match status" value="1"/>
</dbReference>
<dbReference type="CDD" id="cd00090">
    <property type="entry name" value="HTH_ARSR"/>
    <property type="match status" value="1"/>
</dbReference>
<organism evidence="5 6">
    <name type="scientific">Gemella morbillorum</name>
    <dbReference type="NCBI Taxonomy" id="29391"/>
    <lineage>
        <taxon>Bacteria</taxon>
        <taxon>Bacillati</taxon>
        <taxon>Bacillota</taxon>
        <taxon>Bacilli</taxon>
        <taxon>Bacillales</taxon>
        <taxon>Gemellaceae</taxon>
        <taxon>Gemella</taxon>
    </lineage>
</organism>
<dbReference type="GO" id="GO:0003677">
    <property type="term" value="F:DNA binding"/>
    <property type="evidence" value="ECO:0007669"/>
    <property type="project" value="UniProtKB-KW"/>
</dbReference>
<evidence type="ECO:0000313" key="5">
    <source>
        <dbReference type="EMBL" id="QGS09279.1"/>
    </source>
</evidence>
<feature type="domain" description="HTH hxlR-type" evidence="4">
    <location>
        <begin position="10"/>
        <end position="108"/>
    </location>
</feature>
<keyword evidence="2" id="KW-0238">DNA-binding</keyword>
<dbReference type="Proteomes" id="UP000425411">
    <property type="component" value="Chromosome"/>
</dbReference>
<evidence type="ECO:0000259" key="4">
    <source>
        <dbReference type="PROSITE" id="PS51118"/>
    </source>
</evidence>
<name>A0AAP9HED5_9BACL</name>
<dbReference type="Gene3D" id="1.10.10.10">
    <property type="entry name" value="Winged helix-like DNA-binding domain superfamily/Winged helix DNA-binding domain"/>
    <property type="match status" value="1"/>
</dbReference>
<evidence type="ECO:0000256" key="2">
    <source>
        <dbReference type="ARBA" id="ARBA00023125"/>
    </source>
</evidence>
<evidence type="ECO:0000256" key="3">
    <source>
        <dbReference type="ARBA" id="ARBA00023163"/>
    </source>
</evidence>
<keyword evidence="6" id="KW-1185">Reference proteome</keyword>
<dbReference type="InterPro" id="IPR036390">
    <property type="entry name" value="WH_DNA-bd_sf"/>
</dbReference>
<keyword evidence="1" id="KW-0805">Transcription regulation</keyword>
<dbReference type="AlphaFoldDB" id="A0AAP9HED5"/>
<dbReference type="PROSITE" id="PS51118">
    <property type="entry name" value="HTH_HXLR"/>
    <property type="match status" value="1"/>
</dbReference>